<organism evidence="2 3">
    <name type="scientific">Scopulibacillus darangshiensis</name>
    <dbReference type="NCBI Taxonomy" id="442528"/>
    <lineage>
        <taxon>Bacteria</taxon>
        <taxon>Bacillati</taxon>
        <taxon>Bacillota</taxon>
        <taxon>Bacilli</taxon>
        <taxon>Bacillales</taxon>
        <taxon>Sporolactobacillaceae</taxon>
        <taxon>Scopulibacillus</taxon>
    </lineage>
</organism>
<keyword evidence="3" id="KW-1185">Reference proteome</keyword>
<proteinExistence type="predicted"/>
<name>A0A4R2NWT6_9BACL</name>
<dbReference type="InterPro" id="IPR049251">
    <property type="entry name" value="DUF6884"/>
</dbReference>
<comment type="caution">
    <text evidence="2">The sequence shown here is derived from an EMBL/GenBank/DDBJ whole genome shotgun (WGS) entry which is preliminary data.</text>
</comment>
<gene>
    <name evidence="2" type="ORF">EV207_11982</name>
</gene>
<dbReference type="Pfam" id="PF21818">
    <property type="entry name" value="DUF6884"/>
    <property type="match status" value="1"/>
</dbReference>
<evidence type="ECO:0000313" key="2">
    <source>
        <dbReference type="EMBL" id="TCP26649.1"/>
    </source>
</evidence>
<accession>A0A4R2NWT6</accession>
<dbReference type="AlphaFoldDB" id="A0A4R2NWT6"/>
<dbReference type="OrthoDB" id="2866199at2"/>
<protein>
    <recommendedName>
        <fullName evidence="1">DUF6884 domain-containing protein</fullName>
    </recommendedName>
</protein>
<dbReference type="EMBL" id="SLXK01000019">
    <property type="protein sequence ID" value="TCP26649.1"/>
    <property type="molecule type" value="Genomic_DNA"/>
</dbReference>
<sequence>MSEKIGLLATSRRKGDEEAPVVEFYKSPLFIKALQYAHKNYDRFYFYNAKDGLLLPDQMMAPYDVSIQTFSISQKRHWGKKVIESFSTYEIVKDKIIYLHGGRVYRQFLEPELSKHGFYYEVPLKGLGIGKQLKWYENELNK</sequence>
<evidence type="ECO:0000313" key="3">
    <source>
        <dbReference type="Proteomes" id="UP000295416"/>
    </source>
</evidence>
<dbReference type="RefSeq" id="WP_132746648.1">
    <property type="nucleotide sequence ID" value="NZ_SLXK01000019.1"/>
</dbReference>
<feature type="domain" description="DUF6884" evidence="1">
    <location>
        <begin position="6"/>
        <end position="137"/>
    </location>
</feature>
<reference evidence="2 3" key="1">
    <citation type="submission" date="2019-03" db="EMBL/GenBank/DDBJ databases">
        <title>Genomic Encyclopedia of Type Strains, Phase IV (KMG-IV): sequencing the most valuable type-strain genomes for metagenomic binning, comparative biology and taxonomic classification.</title>
        <authorList>
            <person name="Goeker M."/>
        </authorList>
    </citation>
    <scope>NUCLEOTIDE SEQUENCE [LARGE SCALE GENOMIC DNA]</scope>
    <source>
        <strain evidence="2 3">DSM 19377</strain>
    </source>
</reference>
<evidence type="ECO:0000259" key="1">
    <source>
        <dbReference type="Pfam" id="PF21818"/>
    </source>
</evidence>
<dbReference type="Proteomes" id="UP000295416">
    <property type="component" value="Unassembled WGS sequence"/>
</dbReference>